<evidence type="ECO:0000256" key="1">
    <source>
        <dbReference type="SAM" id="MobiDB-lite"/>
    </source>
</evidence>
<proteinExistence type="predicted"/>
<feature type="region of interest" description="Disordered" evidence="1">
    <location>
        <begin position="104"/>
        <end position="148"/>
    </location>
</feature>
<feature type="region of interest" description="Disordered" evidence="1">
    <location>
        <begin position="170"/>
        <end position="207"/>
    </location>
</feature>
<dbReference type="AlphaFoldDB" id="A0A9D5DIA6"/>
<gene>
    <name evidence="2" type="ORF">OJ253_1099</name>
</gene>
<dbReference type="EMBL" id="JAPCXC010000023">
    <property type="protein sequence ID" value="KAJ1610654.1"/>
    <property type="molecule type" value="Genomic_DNA"/>
</dbReference>
<feature type="compositionally biased region" description="Basic and acidic residues" evidence="1">
    <location>
        <begin position="110"/>
        <end position="134"/>
    </location>
</feature>
<name>A0A9D5DIA6_9CRYT</name>
<comment type="caution">
    <text evidence="2">The sequence shown here is derived from an EMBL/GenBank/DDBJ whole genome shotgun (WGS) entry which is preliminary data.</text>
</comment>
<feature type="compositionally biased region" description="Polar residues" evidence="1">
    <location>
        <begin position="176"/>
        <end position="187"/>
    </location>
</feature>
<feature type="compositionally biased region" description="Polar residues" evidence="1">
    <location>
        <begin position="196"/>
        <end position="207"/>
    </location>
</feature>
<accession>A0A9D5DIA6</accession>
<protein>
    <submittedName>
        <fullName evidence="2">Uncharacterized protein</fullName>
    </submittedName>
</protein>
<sequence length="331" mass="37949">MEGSRHHDDSEESSLRQIQRTWPALSDWICEELYCSGLRIPLSLGTRTIWGKGKLEASDNDYYRLHMASDESEPVDPFDNKEYLINSVSKLTSNAIRFGVHHYTTKRGSKKNESNSHSELERAEELEGSREKPVKSKNRPVKSEKEAIDDKRGSTIKYWWSKYIRRQKKKDEKTQESPTLQSSNNNYEYLLFGSSPGDNSNSTSGNIQTPRRLFQQEMMTNEDMMNSNYVGNKMRPETYVPLEIKTSIFAAYFAAEPVLIHFSKTITRNRRVKYGQEIAVAEAFPRTVNNLLSSIVLARCDGTISIISQTKGLPVQSTRMFLVITCNDSQF</sequence>
<evidence type="ECO:0000313" key="2">
    <source>
        <dbReference type="EMBL" id="KAJ1610654.1"/>
    </source>
</evidence>
<dbReference type="OrthoDB" id="342996at2759"/>
<reference evidence="2" key="1">
    <citation type="submission" date="2022-10" db="EMBL/GenBank/DDBJ databases">
        <title>Adaptive evolution leads to modifications in subtelomeric GC content in a zoonotic Cryptosporidium species.</title>
        <authorList>
            <person name="Li J."/>
            <person name="Feng Y."/>
            <person name="Xiao L."/>
        </authorList>
    </citation>
    <scope>NUCLEOTIDE SEQUENCE</scope>
    <source>
        <strain evidence="2">33844</strain>
    </source>
</reference>
<organism evidence="2">
    <name type="scientific">Cryptosporidium canis</name>
    <dbReference type="NCBI Taxonomy" id="195482"/>
    <lineage>
        <taxon>Eukaryota</taxon>
        <taxon>Sar</taxon>
        <taxon>Alveolata</taxon>
        <taxon>Apicomplexa</taxon>
        <taxon>Conoidasida</taxon>
        <taxon>Coccidia</taxon>
        <taxon>Eucoccidiorida</taxon>
        <taxon>Eimeriorina</taxon>
        <taxon>Cryptosporidiidae</taxon>
        <taxon>Cryptosporidium</taxon>
    </lineage>
</organism>
<dbReference type="Proteomes" id="UP001067231">
    <property type="component" value="Unassembled WGS sequence"/>
</dbReference>